<dbReference type="AlphaFoldDB" id="M2QWH0"/>
<evidence type="ECO:0000256" key="7">
    <source>
        <dbReference type="ARBA" id="ARBA00048342"/>
    </source>
</evidence>
<dbReference type="PROSITE" id="PS01136">
    <property type="entry name" value="UPF0034"/>
    <property type="match status" value="1"/>
</dbReference>
<reference evidence="11 12" key="1">
    <citation type="journal article" date="2012" name="Proc. Natl. Acad. Sci. U.S.A.">
        <title>Comparative genomics of Ceriporiopsis subvermispora and Phanerochaete chrysosporium provide insight into selective ligninolysis.</title>
        <authorList>
            <person name="Fernandez-Fueyo E."/>
            <person name="Ruiz-Duenas F.J."/>
            <person name="Ferreira P."/>
            <person name="Floudas D."/>
            <person name="Hibbett D.S."/>
            <person name="Canessa P."/>
            <person name="Larrondo L.F."/>
            <person name="James T.Y."/>
            <person name="Seelenfreund D."/>
            <person name="Lobos S."/>
            <person name="Polanco R."/>
            <person name="Tello M."/>
            <person name="Honda Y."/>
            <person name="Watanabe T."/>
            <person name="Watanabe T."/>
            <person name="Ryu J.S."/>
            <person name="Kubicek C.P."/>
            <person name="Schmoll M."/>
            <person name="Gaskell J."/>
            <person name="Hammel K.E."/>
            <person name="St John F.J."/>
            <person name="Vanden Wymelenberg A."/>
            <person name="Sabat G."/>
            <person name="Splinter BonDurant S."/>
            <person name="Syed K."/>
            <person name="Yadav J.S."/>
            <person name="Doddapaneni H."/>
            <person name="Subramanian V."/>
            <person name="Lavin J.L."/>
            <person name="Oguiza J.A."/>
            <person name="Perez G."/>
            <person name="Pisabarro A.G."/>
            <person name="Ramirez L."/>
            <person name="Santoyo F."/>
            <person name="Master E."/>
            <person name="Coutinho P.M."/>
            <person name="Henrissat B."/>
            <person name="Lombard V."/>
            <person name="Magnuson J.K."/>
            <person name="Kuees U."/>
            <person name="Hori C."/>
            <person name="Igarashi K."/>
            <person name="Samejima M."/>
            <person name="Held B.W."/>
            <person name="Barry K.W."/>
            <person name="LaButti K.M."/>
            <person name="Lapidus A."/>
            <person name="Lindquist E.A."/>
            <person name="Lucas S.M."/>
            <person name="Riley R."/>
            <person name="Salamov A.A."/>
            <person name="Hoffmeister D."/>
            <person name="Schwenk D."/>
            <person name="Hadar Y."/>
            <person name="Yarden O."/>
            <person name="de Vries R.P."/>
            <person name="Wiebenga A."/>
            <person name="Stenlid J."/>
            <person name="Eastwood D."/>
            <person name="Grigoriev I.V."/>
            <person name="Berka R.M."/>
            <person name="Blanchette R.A."/>
            <person name="Kersten P."/>
            <person name="Martinez A.T."/>
            <person name="Vicuna R."/>
            <person name="Cullen D."/>
        </authorList>
    </citation>
    <scope>NUCLEOTIDE SEQUENCE [LARGE SCALE GENOMIC DNA]</scope>
    <source>
        <strain evidence="11 12">B</strain>
    </source>
</reference>
<keyword evidence="3" id="KW-0288">FMN</keyword>
<organism evidence="11 12">
    <name type="scientific">Ceriporiopsis subvermispora (strain B)</name>
    <name type="common">White-rot fungus</name>
    <name type="synonym">Gelatoporia subvermispora</name>
    <dbReference type="NCBI Taxonomy" id="914234"/>
    <lineage>
        <taxon>Eukaryota</taxon>
        <taxon>Fungi</taxon>
        <taxon>Dikarya</taxon>
        <taxon>Basidiomycota</taxon>
        <taxon>Agaricomycotina</taxon>
        <taxon>Agaricomycetes</taxon>
        <taxon>Polyporales</taxon>
        <taxon>Gelatoporiaceae</taxon>
        <taxon>Gelatoporia</taxon>
    </lineage>
</organism>
<evidence type="ECO:0000256" key="6">
    <source>
        <dbReference type="ARBA" id="ARBA00023002"/>
    </source>
</evidence>
<evidence type="ECO:0000313" key="11">
    <source>
        <dbReference type="EMBL" id="EMD30861.1"/>
    </source>
</evidence>
<dbReference type="OrthoDB" id="10262250at2759"/>
<dbReference type="Pfam" id="PF01207">
    <property type="entry name" value="Dus"/>
    <property type="match status" value="1"/>
</dbReference>
<dbReference type="InterPro" id="IPR052582">
    <property type="entry name" value="tRNA-DUS-like"/>
</dbReference>
<comment type="catalytic activity">
    <reaction evidence="7">
        <text>a 5,6-dihydrouridine in mRNA + NAD(+) = a uridine in mRNA + NADH + H(+)</text>
        <dbReference type="Rhea" id="RHEA:69851"/>
        <dbReference type="Rhea" id="RHEA-COMP:14658"/>
        <dbReference type="Rhea" id="RHEA-COMP:17789"/>
        <dbReference type="ChEBI" id="CHEBI:15378"/>
        <dbReference type="ChEBI" id="CHEBI:57540"/>
        <dbReference type="ChEBI" id="CHEBI:57945"/>
        <dbReference type="ChEBI" id="CHEBI:65315"/>
        <dbReference type="ChEBI" id="CHEBI:74443"/>
    </reaction>
    <physiologicalReaction direction="right-to-left" evidence="7">
        <dbReference type="Rhea" id="RHEA:69853"/>
    </physiologicalReaction>
</comment>
<dbReference type="EMBL" id="KB445831">
    <property type="protein sequence ID" value="EMD30861.1"/>
    <property type="molecule type" value="Genomic_DNA"/>
</dbReference>
<dbReference type="Gene3D" id="3.20.20.70">
    <property type="entry name" value="Aldolase class I"/>
    <property type="match status" value="1"/>
</dbReference>
<dbReference type="GO" id="GO:0005737">
    <property type="term" value="C:cytoplasm"/>
    <property type="evidence" value="ECO:0007669"/>
    <property type="project" value="TreeGrafter"/>
</dbReference>
<dbReference type="InterPro" id="IPR035587">
    <property type="entry name" value="DUS-like_FMN-bd"/>
</dbReference>
<evidence type="ECO:0000256" key="5">
    <source>
        <dbReference type="ARBA" id="ARBA00022694"/>
    </source>
</evidence>
<evidence type="ECO:0000256" key="1">
    <source>
        <dbReference type="ARBA" id="ARBA00001917"/>
    </source>
</evidence>
<name>M2QWH0_CERS8</name>
<dbReference type="GO" id="GO:0006397">
    <property type="term" value="P:mRNA processing"/>
    <property type="evidence" value="ECO:0007669"/>
    <property type="project" value="UniProtKB-KW"/>
</dbReference>
<keyword evidence="5" id="KW-0819">tRNA processing</keyword>
<dbReference type="PANTHER" id="PTHR45936">
    <property type="entry name" value="TRNA-DIHYDROURIDINE(20) SYNTHASE [NAD(P)+]-LIKE"/>
    <property type="match status" value="1"/>
</dbReference>
<dbReference type="STRING" id="914234.M2QWH0"/>
<feature type="region of interest" description="Disordered" evidence="9">
    <location>
        <begin position="375"/>
        <end position="476"/>
    </location>
</feature>
<keyword evidence="6" id="KW-0560">Oxidoreductase</keyword>
<feature type="domain" description="DUS-like FMN-binding" evidence="10">
    <location>
        <begin position="37"/>
        <end position="371"/>
    </location>
</feature>
<feature type="compositionally biased region" description="Low complexity" evidence="9">
    <location>
        <begin position="377"/>
        <end position="420"/>
    </location>
</feature>
<dbReference type="InterPro" id="IPR018517">
    <property type="entry name" value="tRNA_hU_synthase_CS"/>
</dbReference>
<gene>
    <name evidence="11" type="ORF">CERSUDRAFT_163673</name>
</gene>
<comment type="cofactor">
    <cofactor evidence="1">
        <name>FMN</name>
        <dbReference type="ChEBI" id="CHEBI:58210"/>
    </cofactor>
</comment>
<protein>
    <recommendedName>
        <fullName evidence="10">DUS-like FMN-binding domain-containing protein</fullName>
    </recommendedName>
</protein>
<keyword evidence="2" id="KW-0285">Flavoprotein</keyword>
<dbReference type="GO" id="GO:0017150">
    <property type="term" value="F:tRNA dihydrouridine synthase activity"/>
    <property type="evidence" value="ECO:0007669"/>
    <property type="project" value="InterPro"/>
</dbReference>
<dbReference type="Proteomes" id="UP000016930">
    <property type="component" value="Unassembled WGS sequence"/>
</dbReference>
<dbReference type="SUPFAM" id="SSF51395">
    <property type="entry name" value="FMN-linked oxidoreductases"/>
    <property type="match status" value="1"/>
</dbReference>
<feature type="compositionally biased region" description="Polar residues" evidence="9">
    <location>
        <begin position="455"/>
        <end position="470"/>
    </location>
</feature>
<dbReference type="InterPro" id="IPR013785">
    <property type="entry name" value="Aldolase_TIM"/>
</dbReference>
<evidence type="ECO:0000256" key="8">
    <source>
        <dbReference type="ARBA" id="ARBA00049447"/>
    </source>
</evidence>
<evidence type="ECO:0000313" key="12">
    <source>
        <dbReference type="Proteomes" id="UP000016930"/>
    </source>
</evidence>
<evidence type="ECO:0000256" key="2">
    <source>
        <dbReference type="ARBA" id="ARBA00022630"/>
    </source>
</evidence>
<evidence type="ECO:0000256" key="4">
    <source>
        <dbReference type="ARBA" id="ARBA00022664"/>
    </source>
</evidence>
<evidence type="ECO:0000256" key="3">
    <source>
        <dbReference type="ARBA" id="ARBA00022643"/>
    </source>
</evidence>
<proteinExistence type="predicted"/>
<feature type="region of interest" description="Disordered" evidence="9">
    <location>
        <begin position="1"/>
        <end position="26"/>
    </location>
</feature>
<dbReference type="HOGENOM" id="CLU_013299_3_1_1"/>
<keyword evidence="4" id="KW-0507">mRNA processing</keyword>
<accession>M2QWH0</accession>
<evidence type="ECO:0000259" key="10">
    <source>
        <dbReference type="Pfam" id="PF01207"/>
    </source>
</evidence>
<dbReference type="GO" id="GO:0050660">
    <property type="term" value="F:flavin adenine dinucleotide binding"/>
    <property type="evidence" value="ECO:0007669"/>
    <property type="project" value="InterPro"/>
</dbReference>
<evidence type="ECO:0000256" key="9">
    <source>
        <dbReference type="SAM" id="MobiDB-lite"/>
    </source>
</evidence>
<keyword evidence="12" id="KW-1185">Reference proteome</keyword>
<dbReference type="PANTHER" id="PTHR45936:SF1">
    <property type="entry name" value="TRNA-DIHYDROURIDINE(20) SYNTHASE [NAD(P)+]-LIKE"/>
    <property type="match status" value="1"/>
</dbReference>
<dbReference type="CDD" id="cd02801">
    <property type="entry name" value="DUS_like_FMN"/>
    <property type="match status" value="1"/>
</dbReference>
<comment type="catalytic activity">
    <reaction evidence="8">
        <text>a 5,6-dihydrouridine in mRNA + NADP(+) = a uridine in mRNA + NADPH + H(+)</text>
        <dbReference type="Rhea" id="RHEA:69855"/>
        <dbReference type="Rhea" id="RHEA-COMP:14658"/>
        <dbReference type="Rhea" id="RHEA-COMP:17789"/>
        <dbReference type="ChEBI" id="CHEBI:15378"/>
        <dbReference type="ChEBI" id="CHEBI:57783"/>
        <dbReference type="ChEBI" id="CHEBI:58349"/>
        <dbReference type="ChEBI" id="CHEBI:65315"/>
        <dbReference type="ChEBI" id="CHEBI:74443"/>
    </reaction>
    <physiologicalReaction direction="right-to-left" evidence="8">
        <dbReference type="Rhea" id="RHEA:69857"/>
    </physiologicalReaction>
</comment>
<sequence>MSRRSRSPSPGSERLAKRPRLEYSPLTPEDYKNGVVLAPMVRSGALPTRLFALKHGASLVWGPETIDKALLHTTRTVDPDTGFVSYNGKSKAIFTTHPIEKPYLIFQLGSADPEIAVQAAKMVMDDVAGIDLNCGCPKPFSTHGGMGAALLTNPDLLCGILSALRQALPPHISVSAKIRLLPSQEDTLKLVERIVNTGISCLTVHCRTRNQRMREAAQIERLREIVQFVEGMGRGIAVIENGDCLGWEDAKRVREVTGAHSAMIATAAEANPTCFSPRPLADLELTFIPNYIRLSKYIKNHWASTKFCTSQFKGAHLEAQRADLTRVRKALMSAKSYEDMDEYCKPWNGEEEWRAIVDAIEARGGRPQRSAQAMQTQVAGGADASSAQSQPQAEPSSQAVDSALQSQSRSTSSAASPAPSVHTPPNAPLEADPLLAPRAPMHTVLMPVPPLVSSEDAQTPTPAPASSGNSREGLVL</sequence>